<feature type="domain" description="Glucose-methanol-choline oxidoreductase C-terminal" evidence="7">
    <location>
        <begin position="442"/>
        <end position="587"/>
    </location>
</feature>
<dbReference type="Pfam" id="PF05199">
    <property type="entry name" value="GMC_oxred_C"/>
    <property type="match status" value="1"/>
</dbReference>
<dbReference type="PANTHER" id="PTHR11552">
    <property type="entry name" value="GLUCOSE-METHANOL-CHOLINE GMC OXIDOREDUCTASE"/>
    <property type="match status" value="1"/>
</dbReference>
<dbReference type="VEuPathDB" id="VectorBase:SSCA005568"/>
<dbReference type="Gene3D" id="3.30.560.10">
    <property type="entry name" value="Glucose Oxidase, domain 3"/>
    <property type="match status" value="1"/>
</dbReference>
<dbReference type="InterPro" id="IPR036188">
    <property type="entry name" value="FAD/NAD-bd_sf"/>
</dbReference>
<reference evidence="8 9" key="1">
    <citation type="journal article" date="2015" name="Parasit. Vectors">
        <title>Draft genome of the scabies mite.</title>
        <authorList>
            <person name="Rider S.D.Jr."/>
            <person name="Morgan M.S."/>
            <person name="Arlian L.G."/>
        </authorList>
    </citation>
    <scope>NUCLEOTIDE SEQUENCE [LARGE SCALE GENOMIC DNA]</scope>
    <source>
        <strain evidence="8">Arlian Lab</strain>
    </source>
</reference>
<dbReference type="InterPro" id="IPR007867">
    <property type="entry name" value="GMC_OxRtase_C"/>
</dbReference>
<evidence type="ECO:0000313" key="8">
    <source>
        <dbReference type="EMBL" id="KPM08904.1"/>
    </source>
</evidence>
<dbReference type="GO" id="GO:0016614">
    <property type="term" value="F:oxidoreductase activity, acting on CH-OH group of donors"/>
    <property type="evidence" value="ECO:0007669"/>
    <property type="project" value="InterPro"/>
</dbReference>
<evidence type="ECO:0000259" key="7">
    <source>
        <dbReference type="Pfam" id="PF05199"/>
    </source>
</evidence>
<dbReference type="PIRSF" id="PIRSF000137">
    <property type="entry name" value="Alcohol_oxidase"/>
    <property type="match status" value="1"/>
</dbReference>
<keyword evidence="4 5" id="KW-0274">FAD</keyword>
<dbReference type="Proteomes" id="UP000616769">
    <property type="component" value="Unassembled WGS sequence"/>
</dbReference>
<accession>A0A132AD34</accession>
<evidence type="ECO:0000313" key="9">
    <source>
        <dbReference type="Proteomes" id="UP000616769"/>
    </source>
</evidence>
<dbReference type="SUPFAM" id="SSF51905">
    <property type="entry name" value="FAD/NAD(P)-binding domain"/>
    <property type="match status" value="1"/>
</dbReference>
<evidence type="ECO:0000256" key="4">
    <source>
        <dbReference type="ARBA" id="ARBA00022827"/>
    </source>
</evidence>
<evidence type="ECO:0000259" key="6">
    <source>
        <dbReference type="Pfam" id="PF00732"/>
    </source>
</evidence>
<comment type="caution">
    <text evidence="8">The sequence shown here is derived from an EMBL/GenBank/DDBJ whole genome shotgun (WGS) entry which is preliminary data.</text>
</comment>
<dbReference type="EMBL" id="JXLN01012861">
    <property type="protein sequence ID" value="KPM08904.1"/>
    <property type="molecule type" value="Genomic_DNA"/>
</dbReference>
<keyword evidence="3" id="KW-0285">Flavoprotein</keyword>
<gene>
    <name evidence="8" type="ORF">QR98_0074300</name>
</gene>
<organism evidence="8 9">
    <name type="scientific">Sarcoptes scabiei</name>
    <name type="common">Itch mite</name>
    <name type="synonym">Acarus scabiei</name>
    <dbReference type="NCBI Taxonomy" id="52283"/>
    <lineage>
        <taxon>Eukaryota</taxon>
        <taxon>Metazoa</taxon>
        <taxon>Ecdysozoa</taxon>
        <taxon>Arthropoda</taxon>
        <taxon>Chelicerata</taxon>
        <taxon>Arachnida</taxon>
        <taxon>Acari</taxon>
        <taxon>Acariformes</taxon>
        <taxon>Sarcoptiformes</taxon>
        <taxon>Astigmata</taxon>
        <taxon>Psoroptidia</taxon>
        <taxon>Sarcoptoidea</taxon>
        <taxon>Sarcoptidae</taxon>
        <taxon>Sarcoptinae</taxon>
        <taxon>Sarcoptes</taxon>
    </lineage>
</organism>
<dbReference type="SUPFAM" id="SSF54373">
    <property type="entry name" value="FAD-linked reductases, C-terminal domain"/>
    <property type="match status" value="1"/>
</dbReference>
<dbReference type="AlphaFoldDB" id="A0A132AD34"/>
<evidence type="ECO:0000256" key="2">
    <source>
        <dbReference type="ARBA" id="ARBA00010790"/>
    </source>
</evidence>
<protein>
    <submittedName>
        <fullName evidence="8">Glucose dehydrogenase (Acceptor)-like protein 1</fullName>
    </submittedName>
</protein>
<evidence type="ECO:0000256" key="1">
    <source>
        <dbReference type="ARBA" id="ARBA00001974"/>
    </source>
</evidence>
<dbReference type="Gene3D" id="3.50.50.60">
    <property type="entry name" value="FAD/NAD(P)-binding domain"/>
    <property type="match status" value="1"/>
</dbReference>
<dbReference type="PANTHER" id="PTHR11552:SF147">
    <property type="entry name" value="CHOLINE DEHYDROGENASE, MITOCHONDRIAL"/>
    <property type="match status" value="1"/>
</dbReference>
<dbReference type="InterPro" id="IPR000172">
    <property type="entry name" value="GMC_OxRdtase_N"/>
</dbReference>
<feature type="binding site" evidence="5">
    <location>
        <position position="119"/>
    </location>
    <ligand>
        <name>FAD</name>
        <dbReference type="ChEBI" id="CHEBI:57692"/>
    </ligand>
</feature>
<feature type="domain" description="Glucose-methanol-choline oxidoreductase N-terminal" evidence="6">
    <location>
        <begin position="37"/>
        <end position="332"/>
    </location>
</feature>
<name>A0A132AD34_SARSC</name>
<comment type="cofactor">
    <cofactor evidence="1 5">
        <name>FAD</name>
        <dbReference type="ChEBI" id="CHEBI:57692"/>
    </cofactor>
</comment>
<sequence>MAPISLTGQILTVALLSLQRQNEHAKLASRDVWNDRYDYIVIGAGGAGSIVASRLAEKNPQETILLIEAGGQESSLTDVPGLYHEWVGDPEFDWNFPIAQQSNLGQAYRQPIRMSVGKVLGGSTTISGMVYNRGNRKHFDEWHSRYGCFGWNYDNILKYFLRAENQTDSHYKENHGHSGPITVSSDWNQTNLIPIFIDYLKTAQQVGYKLIDFNGPTQNGVTLFEHTIKNGAKVSSASAYLRPNAFRSNLHILTKAFATKIILDGKQAVGIEFNRSNHIHQVMARREIIVSAGTIGSAQLLMLSGIGPAEHLREIGIPLIVDVPVGNNLHDHSNLILHFDVPNQIESYERVELSIANLYDYYVNYRGPLSMFPNVATYLVTNQNDDPEWPDIMTEMVRANEWNNLTNFIQQYAENESDSWSRFWQPYTSRRLLAFDIQMVRPRARGSLRLKSSNPYDQPLIDPNYLGDPKDFEAMVYGIDFVVHNIINQGPFGRNARLIDKTIPGCENLCFGEDRFCKEYIRCFLRRASIPVFRHAGTCRCGSRNDPDAVVDERLRVRNIQRLRVIDGSIMPQIINANSWAATAMIGEYGAQMLIDDNR</sequence>
<dbReference type="InterPro" id="IPR012132">
    <property type="entry name" value="GMC_OxRdtase"/>
</dbReference>
<proteinExistence type="inferred from homology"/>
<evidence type="ECO:0000256" key="3">
    <source>
        <dbReference type="ARBA" id="ARBA00022630"/>
    </source>
</evidence>
<evidence type="ECO:0000256" key="5">
    <source>
        <dbReference type="PIRSR" id="PIRSR000137-2"/>
    </source>
</evidence>
<dbReference type="OrthoDB" id="269227at2759"/>
<feature type="binding site" evidence="5">
    <location>
        <position position="568"/>
    </location>
    <ligand>
        <name>FAD</name>
        <dbReference type="ChEBI" id="CHEBI:57692"/>
    </ligand>
</feature>
<dbReference type="GO" id="GO:0050660">
    <property type="term" value="F:flavin adenine dinucleotide binding"/>
    <property type="evidence" value="ECO:0007669"/>
    <property type="project" value="InterPro"/>
</dbReference>
<comment type="similarity">
    <text evidence="2">Belongs to the GMC oxidoreductase family.</text>
</comment>
<dbReference type="Pfam" id="PF00732">
    <property type="entry name" value="GMC_oxred_N"/>
    <property type="match status" value="1"/>
</dbReference>